<organism evidence="2 3">
    <name type="scientific">Bifidobacterium psychraerophilum</name>
    <dbReference type="NCBI Taxonomy" id="218140"/>
    <lineage>
        <taxon>Bacteria</taxon>
        <taxon>Bacillati</taxon>
        <taxon>Actinomycetota</taxon>
        <taxon>Actinomycetes</taxon>
        <taxon>Bifidobacteriales</taxon>
        <taxon>Bifidobacteriaceae</taxon>
        <taxon>Bifidobacterium</taxon>
    </lineage>
</organism>
<dbReference type="STRING" id="218140.BPSY_0359"/>
<evidence type="ECO:0000256" key="1">
    <source>
        <dbReference type="SAM" id="MobiDB-lite"/>
    </source>
</evidence>
<comment type="caution">
    <text evidence="2">The sequence shown here is derived from an EMBL/GenBank/DDBJ whole genome shotgun (WGS) entry which is preliminary data.</text>
</comment>
<sequence>MSEEGAGHTDRARPDKIIMLSHYPTSGWCDPVTGSCISASGDEGPAEGRDTGDRQQAGM</sequence>
<accession>A0A087CJ14</accession>
<name>A0A087CJ14_9BIFI</name>
<gene>
    <name evidence="2" type="ORF">BPSY_0359</name>
</gene>
<feature type="region of interest" description="Disordered" evidence="1">
    <location>
        <begin position="36"/>
        <end position="59"/>
    </location>
</feature>
<evidence type="ECO:0000313" key="2">
    <source>
        <dbReference type="EMBL" id="KFI83264.1"/>
    </source>
</evidence>
<reference evidence="2 3" key="1">
    <citation type="submission" date="2014-03" db="EMBL/GenBank/DDBJ databases">
        <title>Genomics of Bifidobacteria.</title>
        <authorList>
            <person name="Ventura M."/>
            <person name="Milani C."/>
            <person name="Lugli G.A."/>
        </authorList>
    </citation>
    <scope>NUCLEOTIDE SEQUENCE [LARGE SCALE GENOMIC DNA]</scope>
    <source>
        <strain evidence="2 3">LMG 21775</strain>
    </source>
</reference>
<dbReference type="AlphaFoldDB" id="A0A087CJ14"/>
<evidence type="ECO:0000313" key="3">
    <source>
        <dbReference type="Proteomes" id="UP000029050"/>
    </source>
</evidence>
<dbReference type="Proteomes" id="UP000029050">
    <property type="component" value="Unassembled WGS sequence"/>
</dbReference>
<keyword evidence="3" id="KW-1185">Reference proteome</keyword>
<protein>
    <submittedName>
        <fullName evidence="2">Uncharacterized protein</fullName>
    </submittedName>
</protein>
<proteinExistence type="predicted"/>
<dbReference type="EMBL" id="JGZI01000007">
    <property type="protein sequence ID" value="KFI83264.1"/>
    <property type="molecule type" value="Genomic_DNA"/>
</dbReference>